<dbReference type="SMART" id="SM00267">
    <property type="entry name" value="GGDEF"/>
    <property type="match status" value="1"/>
</dbReference>
<comment type="catalytic activity">
    <reaction evidence="2">
        <text>2 GTP = 3',3'-c-di-GMP + 2 diphosphate</text>
        <dbReference type="Rhea" id="RHEA:24898"/>
        <dbReference type="ChEBI" id="CHEBI:33019"/>
        <dbReference type="ChEBI" id="CHEBI:37565"/>
        <dbReference type="ChEBI" id="CHEBI:58805"/>
        <dbReference type="EC" id="2.7.7.65"/>
    </reaction>
</comment>
<reference evidence="5" key="1">
    <citation type="submission" date="2017-05" db="EMBL/GenBank/DDBJ databases">
        <title>Complete and WGS of Bordetella genogroups.</title>
        <authorList>
            <person name="Spilker T."/>
            <person name="Lipuma J."/>
        </authorList>
    </citation>
    <scope>NUCLEOTIDE SEQUENCE [LARGE SCALE GENOMIC DNA]</scope>
    <source>
        <strain evidence="5">AU18089</strain>
    </source>
</reference>
<dbReference type="PROSITE" id="PS50887">
    <property type="entry name" value="GGDEF"/>
    <property type="match status" value="1"/>
</dbReference>
<dbReference type="PANTHER" id="PTHR45138">
    <property type="entry name" value="REGULATORY COMPONENTS OF SENSORY TRANSDUCTION SYSTEM"/>
    <property type="match status" value="1"/>
</dbReference>
<evidence type="ECO:0000313" key="5">
    <source>
        <dbReference type="Proteomes" id="UP000216947"/>
    </source>
</evidence>
<dbReference type="GO" id="GO:0052621">
    <property type="term" value="F:diguanylate cyclase activity"/>
    <property type="evidence" value="ECO:0007669"/>
    <property type="project" value="UniProtKB-EC"/>
</dbReference>
<accession>A0A261R035</accession>
<evidence type="ECO:0000313" key="4">
    <source>
        <dbReference type="EMBL" id="OZI18002.1"/>
    </source>
</evidence>
<dbReference type="PANTHER" id="PTHR45138:SF9">
    <property type="entry name" value="DIGUANYLATE CYCLASE DGCM-RELATED"/>
    <property type="match status" value="1"/>
</dbReference>
<organism evidence="4 5">
    <name type="scientific">Bordetella genomosp. 7</name>
    <dbReference type="NCBI Taxonomy" id="1416805"/>
    <lineage>
        <taxon>Bacteria</taxon>
        <taxon>Pseudomonadati</taxon>
        <taxon>Pseudomonadota</taxon>
        <taxon>Betaproteobacteria</taxon>
        <taxon>Burkholderiales</taxon>
        <taxon>Alcaligenaceae</taxon>
        <taxon>Bordetella</taxon>
    </lineage>
</organism>
<dbReference type="GO" id="GO:1902201">
    <property type="term" value="P:negative regulation of bacterial-type flagellum-dependent cell motility"/>
    <property type="evidence" value="ECO:0007669"/>
    <property type="project" value="TreeGrafter"/>
</dbReference>
<dbReference type="SUPFAM" id="SSF55073">
    <property type="entry name" value="Nucleotide cyclase"/>
    <property type="match status" value="1"/>
</dbReference>
<dbReference type="RefSeq" id="WP_094797011.1">
    <property type="nucleotide sequence ID" value="NZ_NEVI01000017.1"/>
</dbReference>
<evidence type="ECO:0000259" key="3">
    <source>
        <dbReference type="PROSITE" id="PS50887"/>
    </source>
</evidence>
<dbReference type="InterPro" id="IPR000160">
    <property type="entry name" value="GGDEF_dom"/>
</dbReference>
<dbReference type="OrthoDB" id="9813903at2"/>
<dbReference type="Pfam" id="PF00990">
    <property type="entry name" value="GGDEF"/>
    <property type="match status" value="1"/>
</dbReference>
<name>A0A261R035_9BORD</name>
<sequence length="244" mass="26174">MNHQPRHEPFLFSPQTALLAAGDMPRAAGPRGHLTAGAAAAGDASSAAMLARIRQLESQNRRLQRLSITDELTCVYNRRHFSASFAALVHTPPSPLPRAAAVALCLFDIDHFKAYNDAFGHPMGDAALRAAGTAVKALLRRESDRLFRFGGDEFGALLRAATPAHAEEFALKCQAAISAMKIPHPGTPGSLLSATFGVAWHPAPARCGITAQQLYSAADNTLYAAKQAGRNRVLMRIMQDPERA</sequence>
<dbReference type="GO" id="GO:0043709">
    <property type="term" value="P:cell adhesion involved in single-species biofilm formation"/>
    <property type="evidence" value="ECO:0007669"/>
    <property type="project" value="TreeGrafter"/>
</dbReference>
<dbReference type="InterPro" id="IPR043128">
    <property type="entry name" value="Rev_trsase/Diguanyl_cyclase"/>
</dbReference>
<dbReference type="EC" id="2.7.7.65" evidence="1"/>
<keyword evidence="5" id="KW-1185">Reference proteome</keyword>
<dbReference type="Proteomes" id="UP000216947">
    <property type="component" value="Unassembled WGS sequence"/>
</dbReference>
<dbReference type="EMBL" id="NEVK01000006">
    <property type="protein sequence ID" value="OZI18002.1"/>
    <property type="molecule type" value="Genomic_DNA"/>
</dbReference>
<dbReference type="AlphaFoldDB" id="A0A261R035"/>
<dbReference type="CDD" id="cd01949">
    <property type="entry name" value="GGDEF"/>
    <property type="match status" value="1"/>
</dbReference>
<proteinExistence type="predicted"/>
<dbReference type="InterPro" id="IPR029787">
    <property type="entry name" value="Nucleotide_cyclase"/>
</dbReference>
<gene>
    <name evidence="4" type="ORF">CAL19_13065</name>
</gene>
<feature type="domain" description="GGDEF" evidence="3">
    <location>
        <begin position="100"/>
        <end position="238"/>
    </location>
</feature>
<comment type="caution">
    <text evidence="4">The sequence shown here is derived from an EMBL/GenBank/DDBJ whole genome shotgun (WGS) entry which is preliminary data.</text>
</comment>
<dbReference type="GO" id="GO:0005886">
    <property type="term" value="C:plasma membrane"/>
    <property type="evidence" value="ECO:0007669"/>
    <property type="project" value="TreeGrafter"/>
</dbReference>
<dbReference type="InterPro" id="IPR050469">
    <property type="entry name" value="Diguanylate_Cyclase"/>
</dbReference>
<evidence type="ECO:0000256" key="1">
    <source>
        <dbReference type="ARBA" id="ARBA00012528"/>
    </source>
</evidence>
<dbReference type="NCBIfam" id="TIGR00254">
    <property type="entry name" value="GGDEF"/>
    <property type="match status" value="1"/>
</dbReference>
<protein>
    <recommendedName>
        <fullName evidence="1">diguanylate cyclase</fullName>
        <ecNumber evidence="1">2.7.7.65</ecNumber>
    </recommendedName>
</protein>
<evidence type="ECO:0000256" key="2">
    <source>
        <dbReference type="ARBA" id="ARBA00034247"/>
    </source>
</evidence>
<dbReference type="Gene3D" id="3.30.70.270">
    <property type="match status" value="1"/>
</dbReference>